<evidence type="ECO:0000313" key="3">
    <source>
        <dbReference type="EMBL" id="KAL3877321.1"/>
    </source>
</evidence>
<keyword evidence="2" id="KW-0472">Membrane</keyword>
<protein>
    <submittedName>
        <fullName evidence="3">Uncharacterized protein</fullName>
    </submittedName>
</protein>
<gene>
    <name evidence="3" type="ORF">ACJMK2_035051</name>
</gene>
<feature type="compositionally biased region" description="Polar residues" evidence="1">
    <location>
        <begin position="90"/>
        <end position="111"/>
    </location>
</feature>
<dbReference type="Proteomes" id="UP001634394">
    <property type="component" value="Unassembled WGS sequence"/>
</dbReference>
<accession>A0ABD3WV26</accession>
<feature type="compositionally biased region" description="Low complexity" evidence="1">
    <location>
        <begin position="184"/>
        <end position="197"/>
    </location>
</feature>
<proteinExistence type="predicted"/>
<feature type="compositionally biased region" description="Basic and acidic residues" evidence="1">
    <location>
        <begin position="167"/>
        <end position="181"/>
    </location>
</feature>
<keyword evidence="2" id="KW-0812">Transmembrane</keyword>
<feature type="transmembrane region" description="Helical" evidence="2">
    <location>
        <begin position="12"/>
        <end position="38"/>
    </location>
</feature>
<feature type="transmembrane region" description="Helical" evidence="2">
    <location>
        <begin position="58"/>
        <end position="82"/>
    </location>
</feature>
<feature type="compositionally biased region" description="Basic residues" evidence="1">
    <location>
        <begin position="138"/>
        <end position="151"/>
    </location>
</feature>
<evidence type="ECO:0000256" key="2">
    <source>
        <dbReference type="SAM" id="Phobius"/>
    </source>
</evidence>
<dbReference type="EMBL" id="JBJQND010000005">
    <property type="protein sequence ID" value="KAL3877321.1"/>
    <property type="molecule type" value="Genomic_DNA"/>
</dbReference>
<organism evidence="3 4">
    <name type="scientific">Sinanodonta woodiana</name>
    <name type="common">Chinese pond mussel</name>
    <name type="synonym">Anodonta woodiana</name>
    <dbReference type="NCBI Taxonomy" id="1069815"/>
    <lineage>
        <taxon>Eukaryota</taxon>
        <taxon>Metazoa</taxon>
        <taxon>Spiralia</taxon>
        <taxon>Lophotrochozoa</taxon>
        <taxon>Mollusca</taxon>
        <taxon>Bivalvia</taxon>
        <taxon>Autobranchia</taxon>
        <taxon>Heteroconchia</taxon>
        <taxon>Palaeoheterodonta</taxon>
        <taxon>Unionida</taxon>
        <taxon>Unionoidea</taxon>
        <taxon>Unionidae</taxon>
        <taxon>Unioninae</taxon>
        <taxon>Sinanodonta</taxon>
    </lineage>
</organism>
<evidence type="ECO:0000256" key="1">
    <source>
        <dbReference type="SAM" id="MobiDB-lite"/>
    </source>
</evidence>
<feature type="region of interest" description="Disordered" evidence="1">
    <location>
        <begin position="325"/>
        <end position="357"/>
    </location>
</feature>
<keyword evidence="4" id="KW-1185">Reference proteome</keyword>
<reference evidence="3 4" key="1">
    <citation type="submission" date="2024-11" db="EMBL/GenBank/DDBJ databases">
        <title>Chromosome-level genome assembly of the freshwater bivalve Anodonta woodiana.</title>
        <authorList>
            <person name="Chen X."/>
        </authorList>
    </citation>
    <scope>NUCLEOTIDE SEQUENCE [LARGE SCALE GENOMIC DNA]</scope>
    <source>
        <strain evidence="3">MN2024</strain>
        <tissue evidence="3">Gills</tissue>
    </source>
</reference>
<dbReference type="AlphaFoldDB" id="A0ABD3WV26"/>
<keyword evidence="2" id="KW-1133">Transmembrane helix</keyword>
<evidence type="ECO:0000313" key="4">
    <source>
        <dbReference type="Proteomes" id="UP001634394"/>
    </source>
</evidence>
<sequence length="392" mass="42948">MPNMHGESAQCCLCFVGVFLFLGGVLMLATGISLILNYYKLTSVFDIPTLQSEEDKRIVGIALTCFGAVFMVISIIVSIIYLCSKTKSNSRVAPDNISQAPSTTRKISTPDPSRLPSASKAKPQHVPDVPGSATISQRPKHNKKKKRHLRPRGNFVGKLEGIQEADSVSRKAAEDSTHDLDEYSVSNERSRSGSMSSTMTADDGRPRKDFLPNLQIRSSMQSRLSLDSTNTFEDSFYSQMFDKNLPVSRVADNKALRTNHSSQSNSGAHGVHNRQGANTVSFQNEAFEDNTTATNVNNVSANKLIFNQSTVTPPLSQYVSVTSSVGDSADSHGRDNLNDSWVPLTENPYLGSNENDGSMREDTVHRLKIPSWGQEESGFQVQTPHSDTLSLI</sequence>
<feature type="region of interest" description="Disordered" evidence="1">
    <location>
        <begin position="90"/>
        <end position="209"/>
    </location>
</feature>
<comment type="caution">
    <text evidence="3">The sequence shown here is derived from an EMBL/GenBank/DDBJ whole genome shotgun (WGS) entry which is preliminary data.</text>
</comment>
<name>A0ABD3WV26_SINWO</name>